<dbReference type="Gene3D" id="2.40.128.130">
    <property type="entry name" value="Autotransporter beta-domain"/>
    <property type="match status" value="1"/>
</dbReference>
<dbReference type="InterPro" id="IPR005546">
    <property type="entry name" value="Autotransporte_beta"/>
</dbReference>
<dbReference type="Gene3D" id="2.160.20.20">
    <property type="match status" value="1"/>
</dbReference>
<name>A0ABX6QF62_9HYPH</name>
<dbReference type="Pfam" id="PF03797">
    <property type="entry name" value="Autotransporter"/>
    <property type="match status" value="1"/>
</dbReference>
<evidence type="ECO:0000313" key="4">
    <source>
        <dbReference type="Proteomes" id="UP000509443"/>
    </source>
</evidence>
<dbReference type="PROSITE" id="PS51208">
    <property type="entry name" value="AUTOTRANSPORTER"/>
    <property type="match status" value="1"/>
</dbReference>
<gene>
    <name evidence="3" type="ORF">HWV54_02170</name>
</gene>
<dbReference type="InterPro" id="IPR011050">
    <property type="entry name" value="Pectin_lyase_fold/virulence"/>
</dbReference>
<dbReference type="Proteomes" id="UP000509443">
    <property type="component" value="Chromosome"/>
</dbReference>
<dbReference type="InterPro" id="IPR012332">
    <property type="entry name" value="Autotransporter_pectin_lyase_C"/>
</dbReference>
<dbReference type="SUPFAM" id="SSF103515">
    <property type="entry name" value="Autotransporter"/>
    <property type="match status" value="1"/>
</dbReference>
<dbReference type="EMBL" id="CP058235">
    <property type="protein sequence ID" value="QLC51754.1"/>
    <property type="molecule type" value="Genomic_DNA"/>
</dbReference>
<accession>A0ABX6QF62</accession>
<dbReference type="NCBIfam" id="TIGR01414">
    <property type="entry name" value="autotrans_barl"/>
    <property type="match status" value="1"/>
</dbReference>
<evidence type="ECO:0000259" key="2">
    <source>
        <dbReference type="PROSITE" id="PS51208"/>
    </source>
</evidence>
<dbReference type="RefSeq" id="WP_005864638.1">
    <property type="nucleotide sequence ID" value="NZ_CACVBB010000005.1"/>
</dbReference>
<proteinExistence type="predicted"/>
<feature type="compositionally biased region" description="Pro residues" evidence="1">
    <location>
        <begin position="680"/>
        <end position="699"/>
    </location>
</feature>
<dbReference type="InterPro" id="IPR036709">
    <property type="entry name" value="Autotransporte_beta_dom_sf"/>
</dbReference>
<evidence type="ECO:0000256" key="1">
    <source>
        <dbReference type="SAM" id="MobiDB-lite"/>
    </source>
</evidence>
<feature type="region of interest" description="Disordered" evidence="1">
    <location>
        <begin position="642"/>
        <end position="710"/>
    </location>
</feature>
<dbReference type="SMART" id="SM00869">
    <property type="entry name" value="Autotransporter"/>
    <property type="match status" value="1"/>
</dbReference>
<protein>
    <submittedName>
        <fullName evidence="3">Autotransporter outer membrane beta-barrel domain-containing protein</fullName>
    </submittedName>
</protein>
<reference evidence="3 4" key="1">
    <citation type="submission" date="2020-06" db="EMBL/GenBank/DDBJ databases">
        <title>Complete closed genome sequence of Bartonella alsatica CIP 105477.</title>
        <authorList>
            <person name="Thibau A."/>
            <person name="Schultze T.G."/>
            <person name="Kempf V.A.J."/>
        </authorList>
    </citation>
    <scope>NUCLEOTIDE SEQUENCE [LARGE SCALE GENOMIC DNA]</scope>
    <source>
        <strain evidence="3 4">CIP 105477</strain>
    </source>
</reference>
<dbReference type="SUPFAM" id="SSF51126">
    <property type="entry name" value="Pectin lyase-like"/>
    <property type="match status" value="1"/>
</dbReference>
<feature type="compositionally biased region" description="Pro residues" evidence="1">
    <location>
        <begin position="655"/>
        <end position="665"/>
    </location>
</feature>
<organism evidence="3 4">
    <name type="scientific">Bartonella alsatica</name>
    <dbReference type="NCBI Taxonomy" id="52764"/>
    <lineage>
        <taxon>Bacteria</taxon>
        <taxon>Pseudomonadati</taxon>
        <taxon>Pseudomonadota</taxon>
        <taxon>Alphaproteobacteria</taxon>
        <taxon>Hyphomicrobiales</taxon>
        <taxon>Bartonellaceae</taxon>
        <taxon>Bartonella</taxon>
    </lineage>
</organism>
<feature type="domain" description="Autotransporter" evidence="2">
    <location>
        <begin position="766"/>
        <end position="1043"/>
    </location>
</feature>
<evidence type="ECO:0000313" key="3">
    <source>
        <dbReference type="EMBL" id="QLC51754.1"/>
    </source>
</evidence>
<sequence>MINVFCNHIFLSIFIAIAAVFHFLQIVNVKASDTLCSPDAQFYTCSDGQKHTIQNKVYHLENYQGDSPESAPIAAIYVKNKGTILDASQITVLGNNLEYVSAYGAYVRDGGTLNLIDSNFKGVPGLRAQNGEIQMTNGSIGGTTHAIYASGKKADIALVTVNIKIEPDDMKVKGVGIISGFNAIVRMSDSTVTFEENGSFSTRFGGRYLLDTTMITGKGKKERIKVSDEDNDYHDKFIDRLPEAFEVEQAGNVHLRNNIIQLTDMHGFLIKNFSGFADANGKLVQEYASSNVLKNTEIKLEKTTISVQGEGARGLYFDSLGPKELVELVGRDEEKLLKTKSVITGKAFVYLSQSTLTVPDGVAIYVTETDGNGVVGTIELSKETKISGDLLLKAENNSSISIKASDSSLTGGTRVEDISTVDLQLTNGSTWFLTQSKYKGSQESDSTDSSISSVALSDSTIVFNKNISDGYQTLRIGKKTVEGYINDDGIESSTLYDETEKLHKLVDKKAYSAQGNVQIKLSAFLKSNGLFDSQKTDRVLIYGDVSGTTFVDMQNSLKISETEMENEGEGSESVSLIQVSGIAQEGSFKLLNEYVTVNGLPYQYSLRGYGPGSSFGEADPKNRLVAGDGKFWDFRLEGVYDDPEPDSSEVIPSIPVSPIPSPSMPSDPVDPSSEEFEPVPLSPVSPMPSPSRPSDPVDPSPKDVIPAPPVPVKPGIHPDPGIRAVVPQLPTYLLLPNALFYVGLMDLITQNKNLDIMRNTFRNSLTSGEDSPFFVRGYGGSHHYVSNLSAFKYGYGADLDYNALEVSVLLEAIENLYGRTSFGVMGSYGNLSLYPRRVKQSKKSSFDKWSVAAYGNMQDDTGLYMDGLLSYGLFRGDVWTLTRGKTATLKGKLLNISLTSGKAFTIKHKGLVFDPQVQFIYQNLQFDRVRDIDNLDVDMGKFKQLTVRIGERLTKILSASKEDHAVSVYSKLYFSHSFGDRQFVSFKKGFQLGAFGSFLEAGLGFNARLFSKIIFYGDIAYQKQLTKAGFSGTNFSAGLRYFF</sequence>
<dbReference type="InterPro" id="IPR006315">
    <property type="entry name" value="OM_autotransptr_brl_dom"/>
</dbReference>
<keyword evidence="4" id="KW-1185">Reference proteome</keyword>